<keyword evidence="2" id="KW-1185">Reference proteome</keyword>
<dbReference type="Proteomes" id="UP000587991">
    <property type="component" value="Unassembled WGS sequence"/>
</dbReference>
<dbReference type="EMBL" id="JABAIM010000001">
    <property type="protein sequence ID" value="NLR74392.1"/>
    <property type="molecule type" value="Genomic_DNA"/>
</dbReference>
<reference evidence="1 2" key="1">
    <citation type="submission" date="2020-04" db="EMBL/GenBank/DDBJ databases">
        <title>Draft genome of Leeia sp. IMCC25680.</title>
        <authorList>
            <person name="Song J."/>
            <person name="Cho J.-C."/>
        </authorList>
    </citation>
    <scope>NUCLEOTIDE SEQUENCE [LARGE SCALE GENOMIC DNA]</scope>
    <source>
        <strain evidence="1 2">IMCC25680</strain>
    </source>
</reference>
<dbReference type="RefSeq" id="WP_168876009.1">
    <property type="nucleotide sequence ID" value="NZ_JABAIM010000001.1"/>
</dbReference>
<evidence type="ECO:0000313" key="1">
    <source>
        <dbReference type="EMBL" id="NLR74392.1"/>
    </source>
</evidence>
<gene>
    <name evidence="1" type="ORF">HF682_04390</name>
</gene>
<accession>A0A847SEL3</accession>
<organism evidence="1 2">
    <name type="scientific">Leeia aquatica</name>
    <dbReference type="NCBI Taxonomy" id="2725557"/>
    <lineage>
        <taxon>Bacteria</taxon>
        <taxon>Pseudomonadati</taxon>
        <taxon>Pseudomonadota</taxon>
        <taxon>Betaproteobacteria</taxon>
        <taxon>Neisseriales</taxon>
        <taxon>Leeiaceae</taxon>
        <taxon>Leeia</taxon>
    </lineage>
</organism>
<dbReference type="Pfam" id="PF14337">
    <property type="entry name" value="Abi_alpha"/>
    <property type="match status" value="1"/>
</dbReference>
<evidence type="ECO:0000313" key="2">
    <source>
        <dbReference type="Proteomes" id="UP000587991"/>
    </source>
</evidence>
<dbReference type="AlphaFoldDB" id="A0A847SEL3"/>
<proteinExistence type="predicted"/>
<comment type="caution">
    <text evidence="1">The sequence shown here is derived from an EMBL/GenBank/DDBJ whole genome shotgun (WGS) entry which is preliminary data.</text>
</comment>
<protein>
    <submittedName>
        <fullName evidence="1">DUF4393 domain-containing protein</fullName>
    </submittedName>
</protein>
<sequence>MQDDPLKAARDSVSLVSEVIKAAGESTQVKEAASNLGQTAVTLTQAINNALLPLAAINFACNKARTYFSGKFQQDIAEKTAAIPPEHIIEPKASIAGPTLQGLAFTHEEPNLKEMYLSLLATSMDGRAASVAHPAFVEIIKQLDSEDARLVRNVLQSEDAVPIVQIRRINANSTFSILVPHIFDLKNTAGIRVENPMTSAMIDNWIRLGLVEIRYDVWLDEPFSYSWVELRPEYIRFAGSSLVDKEEVTYQRGGLMRTELGKRFAAAVGLLS</sequence>
<dbReference type="Gene3D" id="3.30.110.190">
    <property type="match status" value="1"/>
</dbReference>
<name>A0A847SEL3_9NEIS</name>
<dbReference type="InterPro" id="IPR025506">
    <property type="entry name" value="Abi_alpha"/>
</dbReference>